<dbReference type="VEuPathDB" id="VectorBase:AALB001268"/>
<dbReference type="AlphaFoldDB" id="A0A182F478"/>
<evidence type="ECO:0000313" key="2">
    <source>
        <dbReference type="Proteomes" id="UP000069272"/>
    </source>
</evidence>
<name>A0A182F478_ANOAL</name>
<evidence type="ECO:0000313" key="1">
    <source>
        <dbReference type="EnsemblMetazoa" id="AALB001268-PA"/>
    </source>
</evidence>
<reference evidence="1 2" key="1">
    <citation type="journal article" date="2017" name="G3 (Bethesda)">
        <title>The Physical Genome Mapping of Anopheles albimanus Corrected Scaffold Misassemblies and Identified Interarm Rearrangements in Genus Anopheles.</title>
        <authorList>
            <person name="Artemov G.N."/>
            <person name="Peery A.N."/>
            <person name="Jiang X."/>
            <person name="Tu Z."/>
            <person name="Stegniy V.N."/>
            <person name="Sharakhova M.V."/>
            <person name="Sharakhov I.V."/>
        </authorList>
    </citation>
    <scope>NUCLEOTIDE SEQUENCE [LARGE SCALE GENOMIC DNA]</scope>
    <source>
        <strain evidence="1 2">ALBI9_A</strain>
    </source>
</reference>
<organism evidence="1 2">
    <name type="scientific">Anopheles albimanus</name>
    <name type="common">New world malaria mosquito</name>
    <dbReference type="NCBI Taxonomy" id="7167"/>
    <lineage>
        <taxon>Eukaryota</taxon>
        <taxon>Metazoa</taxon>
        <taxon>Ecdysozoa</taxon>
        <taxon>Arthropoda</taxon>
        <taxon>Hexapoda</taxon>
        <taxon>Insecta</taxon>
        <taxon>Pterygota</taxon>
        <taxon>Neoptera</taxon>
        <taxon>Endopterygota</taxon>
        <taxon>Diptera</taxon>
        <taxon>Nematocera</taxon>
        <taxon>Culicoidea</taxon>
        <taxon>Culicidae</taxon>
        <taxon>Anophelinae</taxon>
        <taxon>Anopheles</taxon>
    </lineage>
</organism>
<accession>A0A182F478</accession>
<dbReference type="Proteomes" id="UP000069272">
    <property type="component" value="Chromosome 3R"/>
</dbReference>
<keyword evidence="2" id="KW-1185">Reference proteome</keyword>
<dbReference type="STRING" id="7167.A0A182F478"/>
<reference evidence="1" key="2">
    <citation type="submission" date="2022-08" db="UniProtKB">
        <authorList>
            <consortium name="EnsemblMetazoa"/>
        </authorList>
    </citation>
    <scope>IDENTIFICATION</scope>
    <source>
        <strain evidence="1">STECLA/ALBI9_A</strain>
    </source>
</reference>
<sequence length="136" mass="15906">NFFNANLPKDCRTFLKTPTQIGKQIVQIGGERHLSLQLADLRAPRAISLNLNMDNLPIYASGRKQFWPILGKIHEEPKWRPFAIGFFYGHSMPKRVEEYLEHLVKELRITYFRTGNNDKWISCHRDDKGHNLRFAG</sequence>
<dbReference type="EnsemblMetazoa" id="AALB001268-RA">
    <property type="protein sequence ID" value="AALB001268-PA"/>
    <property type="gene ID" value="AALB001268"/>
</dbReference>
<dbReference type="PANTHER" id="PTHR33053">
    <property type="entry name" value="PROTEIN, PUTATIVE-RELATED"/>
    <property type="match status" value="1"/>
</dbReference>
<dbReference type="VEuPathDB" id="VectorBase:AALB20_030105"/>
<proteinExistence type="predicted"/>
<protein>
    <submittedName>
        <fullName evidence="1">Uncharacterized protein</fullName>
    </submittedName>
</protein>